<keyword evidence="1" id="KW-0489">Methyltransferase</keyword>
<dbReference type="InterPro" id="IPR026170">
    <property type="entry name" value="FAM173A/B"/>
</dbReference>
<dbReference type="CDD" id="cd02440">
    <property type="entry name" value="AdoMet_MTases"/>
    <property type="match status" value="1"/>
</dbReference>
<reference evidence="4 5" key="1">
    <citation type="journal article" date="2016" name="Nat. Commun.">
        <title>Thousands of microbial genomes shed light on interconnected biogeochemical processes in an aquifer system.</title>
        <authorList>
            <person name="Anantharaman K."/>
            <person name="Brown C.T."/>
            <person name="Hug L.A."/>
            <person name="Sharon I."/>
            <person name="Castelle C.J."/>
            <person name="Probst A.J."/>
            <person name="Thomas B.C."/>
            <person name="Singh A."/>
            <person name="Wilkins M.J."/>
            <person name="Karaoz U."/>
            <person name="Brodie E.L."/>
            <person name="Williams K.H."/>
            <person name="Hubbard S.S."/>
            <person name="Banfield J.F."/>
        </authorList>
    </citation>
    <scope>NUCLEOTIDE SEQUENCE [LARGE SCALE GENOMIC DNA]</scope>
</reference>
<dbReference type="GO" id="GO:0032259">
    <property type="term" value="P:methylation"/>
    <property type="evidence" value="ECO:0007669"/>
    <property type="project" value="UniProtKB-KW"/>
</dbReference>
<dbReference type="PANTHER" id="PTHR13610">
    <property type="entry name" value="METHYLTRANSFERASE DOMAIN-CONTAINING PROTEIN"/>
    <property type="match status" value="1"/>
</dbReference>
<dbReference type="Gene3D" id="3.40.50.150">
    <property type="entry name" value="Vaccinia Virus protein VP39"/>
    <property type="match status" value="1"/>
</dbReference>
<dbReference type="STRING" id="1798692.A3G00_05055"/>
<evidence type="ECO:0000313" key="4">
    <source>
        <dbReference type="EMBL" id="OGH74109.1"/>
    </source>
</evidence>
<dbReference type="GO" id="GO:0016279">
    <property type="term" value="F:protein-lysine N-methyltransferase activity"/>
    <property type="evidence" value="ECO:0007669"/>
    <property type="project" value="InterPro"/>
</dbReference>
<keyword evidence="3" id="KW-0949">S-adenosyl-L-methionine</keyword>
<dbReference type="PANTHER" id="PTHR13610:SF9">
    <property type="entry name" value="FI06469P"/>
    <property type="match status" value="1"/>
</dbReference>
<keyword evidence="2" id="KW-0808">Transferase</keyword>
<name>A0A1F6MR21_9BACT</name>
<dbReference type="AlphaFoldDB" id="A0A1F6MR21"/>
<evidence type="ECO:0000256" key="3">
    <source>
        <dbReference type="ARBA" id="ARBA00022691"/>
    </source>
</evidence>
<comment type="caution">
    <text evidence="4">The sequence shown here is derived from an EMBL/GenBank/DDBJ whole genome shotgun (WGS) entry which is preliminary data.</text>
</comment>
<evidence type="ECO:0000256" key="1">
    <source>
        <dbReference type="ARBA" id="ARBA00022603"/>
    </source>
</evidence>
<dbReference type="InterPro" id="IPR029063">
    <property type="entry name" value="SAM-dependent_MTases_sf"/>
</dbReference>
<organism evidence="4 5">
    <name type="scientific">Candidatus Magasanikbacteria bacterium RIFCSPLOWO2_12_FULL_43_12</name>
    <dbReference type="NCBI Taxonomy" id="1798692"/>
    <lineage>
        <taxon>Bacteria</taxon>
        <taxon>Candidatus Magasanikiibacteriota</taxon>
    </lineage>
</organism>
<proteinExistence type="predicted"/>
<sequence length="172" mass="19850">MLIIILILLVFFLLYIPLLLYIVYMVYATVSGAPFVPTRNRNVVKMIELANLTGAEKTIDLGSGEGRIVFTAAPHCEQSVGVEINPFLYWISRLRQMRANRKNTLFIRDSLWKINLAAYDVVFIYFIPHRMQKLAEKIKKEMKPGSRVVSHAFTFFDWPIAKKDGSIYVYVV</sequence>
<dbReference type="SUPFAM" id="SSF53335">
    <property type="entry name" value="S-adenosyl-L-methionine-dependent methyltransferases"/>
    <property type="match status" value="1"/>
</dbReference>
<evidence type="ECO:0000313" key="5">
    <source>
        <dbReference type="Proteomes" id="UP000178347"/>
    </source>
</evidence>
<dbReference type="EMBL" id="MFQN01000028">
    <property type="protein sequence ID" value="OGH74109.1"/>
    <property type="molecule type" value="Genomic_DNA"/>
</dbReference>
<evidence type="ECO:0000256" key="2">
    <source>
        <dbReference type="ARBA" id="ARBA00022679"/>
    </source>
</evidence>
<protein>
    <submittedName>
        <fullName evidence="4">Uncharacterized protein</fullName>
    </submittedName>
</protein>
<dbReference type="Proteomes" id="UP000178347">
    <property type="component" value="Unassembled WGS sequence"/>
</dbReference>
<accession>A0A1F6MR21</accession>
<gene>
    <name evidence="4" type="ORF">A3G00_05055</name>
</gene>